<dbReference type="GO" id="GO:0000781">
    <property type="term" value="C:chromosome, telomeric region"/>
    <property type="evidence" value="ECO:0007669"/>
    <property type="project" value="TreeGrafter"/>
</dbReference>
<dbReference type="Pfam" id="PF08784">
    <property type="entry name" value="RPA_C"/>
    <property type="match status" value="1"/>
</dbReference>
<sequence>MWNDDNDFNTNGGGGFDNTTNMFQSPASQQAKSSNKPRAIAPVTIKQVLDSQGEGLTIKEIDVQMVRIVGIVKGIDVSSIKVSYTVEDATGSIVGISYLENDSEENSYPVPVVENTYCVLTGIIRTQSEVKHIMVFNIYPVTNFNEILEHYLAVIHMSLKAEQIPANIPEKSDLKQDMVASYGDTNGRNESSTLGSIDVKYRKVYEAIMRATSDSGINIDEIRTIMTVKMPVNQIRAALDYLVNEGHIFTTIDDNHFKSTESAC</sequence>
<feature type="domain" description="Replication protein A C-terminal" evidence="7">
    <location>
        <begin position="180"/>
        <end position="255"/>
    </location>
</feature>
<dbReference type="InterPro" id="IPR012340">
    <property type="entry name" value="NA-bd_OB-fold"/>
</dbReference>
<name>A0A8I6TIC0_CIMLE</name>
<dbReference type="GO" id="GO:0003697">
    <property type="term" value="F:single-stranded DNA binding"/>
    <property type="evidence" value="ECO:0007669"/>
    <property type="project" value="TreeGrafter"/>
</dbReference>
<dbReference type="InterPro" id="IPR014646">
    <property type="entry name" value="Rfa2/RPA32"/>
</dbReference>
<evidence type="ECO:0000256" key="1">
    <source>
        <dbReference type="ARBA" id="ARBA00004123"/>
    </source>
</evidence>
<dbReference type="RefSeq" id="XP_014251645.1">
    <property type="nucleotide sequence ID" value="XM_014396159.2"/>
</dbReference>
<accession>A0A8I6TIC0</accession>
<feature type="compositionally biased region" description="Polar residues" evidence="6">
    <location>
        <begin position="22"/>
        <end position="36"/>
    </location>
</feature>
<comment type="subcellular location">
    <subcellularLocation>
        <location evidence="1">Nucleus</location>
    </subcellularLocation>
</comment>
<dbReference type="CDD" id="cd04478">
    <property type="entry name" value="RPA2_DBD_D"/>
    <property type="match status" value="1"/>
</dbReference>
<keyword evidence="4" id="KW-0238">DNA-binding</keyword>
<dbReference type="InterPro" id="IPR036388">
    <property type="entry name" value="WH-like_DNA-bd_sf"/>
</dbReference>
<dbReference type="GO" id="GO:0005662">
    <property type="term" value="C:DNA replication factor A complex"/>
    <property type="evidence" value="ECO:0007669"/>
    <property type="project" value="TreeGrafter"/>
</dbReference>
<dbReference type="PANTHER" id="PTHR13989:SF16">
    <property type="entry name" value="REPLICATION PROTEIN A2"/>
    <property type="match status" value="1"/>
</dbReference>
<evidence type="ECO:0000256" key="6">
    <source>
        <dbReference type="SAM" id="MobiDB-lite"/>
    </source>
</evidence>
<dbReference type="GO" id="GO:0000724">
    <property type="term" value="P:double-strand break repair via homologous recombination"/>
    <property type="evidence" value="ECO:0007669"/>
    <property type="project" value="TreeGrafter"/>
</dbReference>
<evidence type="ECO:0000256" key="4">
    <source>
        <dbReference type="ARBA" id="ARBA00023125"/>
    </source>
</evidence>
<evidence type="ECO:0000256" key="3">
    <source>
        <dbReference type="ARBA" id="ARBA00022705"/>
    </source>
</evidence>
<evidence type="ECO:0000313" key="9">
    <source>
        <dbReference type="Proteomes" id="UP000494040"/>
    </source>
</evidence>
<dbReference type="KEGG" id="clec:106667901"/>
<keyword evidence="3" id="KW-0235">DNA replication</keyword>
<dbReference type="Gene3D" id="1.10.10.10">
    <property type="entry name" value="Winged helix-like DNA-binding domain superfamily/Winged helix DNA-binding domain"/>
    <property type="match status" value="1"/>
</dbReference>
<dbReference type="OMA" id="SFGNKRY"/>
<evidence type="ECO:0000313" key="8">
    <source>
        <dbReference type="EnsemblMetazoa" id="XP_014251645.1"/>
    </source>
</evidence>
<dbReference type="AlphaFoldDB" id="A0A8I6TIC0"/>
<dbReference type="Gene3D" id="2.40.50.140">
    <property type="entry name" value="Nucleic acid-binding proteins"/>
    <property type="match status" value="1"/>
</dbReference>
<evidence type="ECO:0000256" key="2">
    <source>
        <dbReference type="ARBA" id="ARBA00007815"/>
    </source>
</evidence>
<dbReference type="InterPro" id="IPR040260">
    <property type="entry name" value="RFA2-like"/>
</dbReference>
<keyword evidence="5" id="KW-0539">Nucleus</keyword>
<comment type="similarity">
    <text evidence="2">Belongs to the replication factor A protein 2 family.</text>
</comment>
<dbReference type="OrthoDB" id="25571at2759"/>
<dbReference type="Proteomes" id="UP000494040">
    <property type="component" value="Unassembled WGS sequence"/>
</dbReference>
<dbReference type="InterPro" id="IPR036390">
    <property type="entry name" value="WH_DNA-bd_sf"/>
</dbReference>
<evidence type="ECO:0000256" key="5">
    <source>
        <dbReference type="ARBA" id="ARBA00023242"/>
    </source>
</evidence>
<reference evidence="8" key="1">
    <citation type="submission" date="2022-01" db="UniProtKB">
        <authorList>
            <consortium name="EnsemblMetazoa"/>
        </authorList>
    </citation>
    <scope>IDENTIFICATION</scope>
</reference>
<dbReference type="GO" id="GO:0006289">
    <property type="term" value="P:nucleotide-excision repair"/>
    <property type="evidence" value="ECO:0007669"/>
    <property type="project" value="TreeGrafter"/>
</dbReference>
<organism evidence="8 9">
    <name type="scientific">Cimex lectularius</name>
    <name type="common">Bed bug</name>
    <name type="synonym">Acanthia lectularia</name>
    <dbReference type="NCBI Taxonomy" id="79782"/>
    <lineage>
        <taxon>Eukaryota</taxon>
        <taxon>Metazoa</taxon>
        <taxon>Ecdysozoa</taxon>
        <taxon>Arthropoda</taxon>
        <taxon>Hexapoda</taxon>
        <taxon>Insecta</taxon>
        <taxon>Pterygota</taxon>
        <taxon>Neoptera</taxon>
        <taxon>Paraneoptera</taxon>
        <taxon>Hemiptera</taxon>
        <taxon>Heteroptera</taxon>
        <taxon>Panheteroptera</taxon>
        <taxon>Cimicomorpha</taxon>
        <taxon>Cimicidae</taxon>
        <taxon>Cimex</taxon>
    </lineage>
</organism>
<feature type="region of interest" description="Disordered" evidence="6">
    <location>
        <begin position="1"/>
        <end position="37"/>
    </location>
</feature>
<dbReference type="InterPro" id="IPR014892">
    <property type="entry name" value="RPA_C"/>
</dbReference>
<dbReference type="FunFam" id="1.10.10.10:FF:000168">
    <property type="entry name" value="Replication protein A 32 kDa subunit"/>
    <property type="match status" value="1"/>
</dbReference>
<dbReference type="GO" id="GO:0006260">
    <property type="term" value="P:DNA replication"/>
    <property type="evidence" value="ECO:0007669"/>
    <property type="project" value="UniProtKB-KW"/>
</dbReference>
<dbReference type="GeneID" id="106667901"/>
<keyword evidence="9" id="KW-1185">Reference proteome</keyword>
<evidence type="ECO:0000259" key="7">
    <source>
        <dbReference type="Pfam" id="PF08784"/>
    </source>
</evidence>
<proteinExistence type="inferred from homology"/>
<dbReference type="EnsemblMetazoa" id="XM_014396159.2">
    <property type="protein sequence ID" value="XP_014251645.1"/>
    <property type="gene ID" value="LOC106667901"/>
</dbReference>
<dbReference type="CTD" id="6118"/>
<protein>
    <recommendedName>
        <fullName evidence="7">Replication protein A C-terminal domain-containing protein</fullName>
    </recommendedName>
</protein>
<dbReference type="PIRSF" id="PIRSF036949">
    <property type="entry name" value="RPA32"/>
    <property type="match status" value="1"/>
</dbReference>
<dbReference type="GO" id="GO:0035861">
    <property type="term" value="C:site of double-strand break"/>
    <property type="evidence" value="ECO:0007669"/>
    <property type="project" value="TreeGrafter"/>
</dbReference>
<dbReference type="SUPFAM" id="SSF50249">
    <property type="entry name" value="Nucleic acid-binding proteins"/>
    <property type="match status" value="1"/>
</dbReference>
<dbReference type="SUPFAM" id="SSF46785">
    <property type="entry name" value="Winged helix' DNA-binding domain"/>
    <property type="match status" value="1"/>
</dbReference>
<dbReference type="PANTHER" id="PTHR13989">
    <property type="entry name" value="REPLICATION PROTEIN A-RELATED"/>
    <property type="match status" value="1"/>
</dbReference>